<keyword evidence="1" id="KW-0732">Signal</keyword>
<accession>A0ABU0IWC0</accession>
<evidence type="ECO:0000313" key="2">
    <source>
        <dbReference type="EMBL" id="MDQ0465448.1"/>
    </source>
</evidence>
<evidence type="ECO:0008006" key="4">
    <source>
        <dbReference type="Google" id="ProtNLM"/>
    </source>
</evidence>
<reference evidence="2 3" key="1">
    <citation type="submission" date="2023-07" db="EMBL/GenBank/DDBJ databases">
        <title>Genomic Encyclopedia of Type Strains, Phase IV (KMG-IV): sequencing the most valuable type-strain genomes for metagenomic binning, comparative biology and taxonomic classification.</title>
        <authorList>
            <person name="Goeker M."/>
        </authorList>
    </citation>
    <scope>NUCLEOTIDE SEQUENCE [LARGE SCALE GENOMIC DNA]</scope>
    <source>
        <strain evidence="2 3">DSM 18695</strain>
    </source>
</reference>
<dbReference type="RefSeq" id="WP_307350768.1">
    <property type="nucleotide sequence ID" value="NZ_JAUSVS010000006.1"/>
</dbReference>
<evidence type="ECO:0000256" key="1">
    <source>
        <dbReference type="SAM" id="SignalP"/>
    </source>
</evidence>
<proteinExistence type="predicted"/>
<keyword evidence="3" id="KW-1185">Reference proteome</keyword>
<evidence type="ECO:0000313" key="3">
    <source>
        <dbReference type="Proteomes" id="UP001228905"/>
    </source>
</evidence>
<dbReference type="Proteomes" id="UP001228905">
    <property type="component" value="Unassembled WGS sequence"/>
</dbReference>
<feature type="signal peptide" evidence="1">
    <location>
        <begin position="1"/>
        <end position="26"/>
    </location>
</feature>
<organism evidence="2 3">
    <name type="scientific">Caulobacter ginsengisoli</name>
    <dbReference type="NCBI Taxonomy" id="400775"/>
    <lineage>
        <taxon>Bacteria</taxon>
        <taxon>Pseudomonadati</taxon>
        <taxon>Pseudomonadota</taxon>
        <taxon>Alphaproteobacteria</taxon>
        <taxon>Caulobacterales</taxon>
        <taxon>Caulobacteraceae</taxon>
        <taxon>Caulobacter</taxon>
    </lineage>
</organism>
<name>A0ABU0IWC0_9CAUL</name>
<sequence>MRWFIPVRAALAAGLAILLCAGPVLASEKGAPPAPPPVPVAGPPAADPLSQAMVKLVAAASVYGDLVSEGDELLGLVVDGASRAIDTENPPDRAWLTAWKAKVAAQSASLRAHRNALPPWPRDTFKAFGSDPRVRRMTEGMEQLPQTAAQSADGVLELADTIVPLVEAAIGGDDDSRIRLAGELLRGTIVALKAENVMLDITINTGVAEHPQTILSRTIRASNEALILLLEYTHDELNGEEVDPDALMAAVRAKLDLCRAEARKMGPTARLMSLRMQSEPLPEVLRARIVAALATYDDSGRVELQIADVLEKGIEALARDPDGESNILDEELGPLVDRRTALQAQRTAQFAQ</sequence>
<gene>
    <name evidence="2" type="ORF">QO010_003235</name>
</gene>
<protein>
    <recommendedName>
        <fullName evidence="4">Secreted protein</fullName>
    </recommendedName>
</protein>
<feature type="chain" id="PRO_5047178690" description="Secreted protein" evidence="1">
    <location>
        <begin position="27"/>
        <end position="352"/>
    </location>
</feature>
<comment type="caution">
    <text evidence="2">The sequence shown here is derived from an EMBL/GenBank/DDBJ whole genome shotgun (WGS) entry which is preliminary data.</text>
</comment>
<dbReference type="EMBL" id="JAUSVS010000006">
    <property type="protein sequence ID" value="MDQ0465448.1"/>
    <property type="molecule type" value="Genomic_DNA"/>
</dbReference>